<keyword evidence="1" id="KW-1185">Reference proteome</keyword>
<name>A0A915JME7_ROMCU</name>
<dbReference type="AlphaFoldDB" id="A0A915JME7"/>
<organism evidence="1 2">
    <name type="scientific">Romanomermis culicivorax</name>
    <name type="common">Nematode worm</name>
    <dbReference type="NCBI Taxonomy" id="13658"/>
    <lineage>
        <taxon>Eukaryota</taxon>
        <taxon>Metazoa</taxon>
        <taxon>Ecdysozoa</taxon>
        <taxon>Nematoda</taxon>
        <taxon>Enoplea</taxon>
        <taxon>Dorylaimia</taxon>
        <taxon>Mermithida</taxon>
        <taxon>Mermithoidea</taxon>
        <taxon>Mermithidae</taxon>
        <taxon>Romanomermis</taxon>
    </lineage>
</organism>
<dbReference type="WBParaSite" id="nRc.2.0.1.t27267-RA">
    <property type="protein sequence ID" value="nRc.2.0.1.t27267-RA"/>
    <property type="gene ID" value="nRc.2.0.1.g27267"/>
</dbReference>
<evidence type="ECO:0000313" key="1">
    <source>
        <dbReference type="Proteomes" id="UP000887565"/>
    </source>
</evidence>
<dbReference type="Proteomes" id="UP000887565">
    <property type="component" value="Unplaced"/>
</dbReference>
<proteinExistence type="predicted"/>
<reference evidence="2" key="1">
    <citation type="submission" date="2022-11" db="UniProtKB">
        <authorList>
            <consortium name="WormBaseParasite"/>
        </authorList>
    </citation>
    <scope>IDENTIFICATION</scope>
</reference>
<evidence type="ECO:0000313" key="2">
    <source>
        <dbReference type="WBParaSite" id="nRc.2.0.1.t27267-RA"/>
    </source>
</evidence>
<accession>A0A915JME7</accession>
<sequence>MSIRLAKFGEIGPLCHDAAESTLLDPEPSPDEPGLLGEARNNDIHGLICQITAIDLDFWCMAGPLFFSYGKYCSQSIL</sequence>
<protein>
    <submittedName>
        <fullName evidence="2">Uncharacterized protein</fullName>
    </submittedName>
</protein>